<organism evidence="2 3">
    <name type="scientific">Daphnia pulex</name>
    <name type="common">Water flea</name>
    <dbReference type="NCBI Taxonomy" id="6669"/>
    <lineage>
        <taxon>Eukaryota</taxon>
        <taxon>Metazoa</taxon>
        <taxon>Ecdysozoa</taxon>
        <taxon>Arthropoda</taxon>
        <taxon>Crustacea</taxon>
        <taxon>Branchiopoda</taxon>
        <taxon>Diplostraca</taxon>
        <taxon>Cladocera</taxon>
        <taxon>Anomopoda</taxon>
        <taxon>Daphniidae</taxon>
        <taxon>Daphnia</taxon>
    </lineage>
</organism>
<keyword evidence="3" id="KW-1185">Reference proteome</keyword>
<accession>E9I7H6</accession>
<sequence>MDRAAPAASVSRPRPSLAEALHLFACTRWASVLTGLSPASGLDAREAEHARRCSASLTLSLVACPGGARPAGPADRGRRAGRSRARAQLQPNPVGQVEAAHAVEGGVAEADVGLGGQQQRQSDLTGVAAVVFLAIGVNAVGAAQGHFAEQVLGQEFLLGDELLGFRRAVHAVAAEVGAGGAGVVAGVGDVVAQAQMAEGAGLHEVRQAAHACKGFKAQAGKHGVVVQRPGDGHGAARAIKAQQVAHIEPAVGVGNIGLFGEAAHLDLSDGLEHAPAGVGP</sequence>
<dbReference type="AlphaFoldDB" id="E9I7H6"/>
<evidence type="ECO:0000256" key="1">
    <source>
        <dbReference type="SAM" id="MobiDB-lite"/>
    </source>
</evidence>
<proteinExistence type="predicted"/>
<dbReference type="HOGENOM" id="CLU_995942_0_0_1"/>
<dbReference type="InParanoid" id="E9I7H6"/>
<feature type="region of interest" description="Disordered" evidence="1">
    <location>
        <begin position="67"/>
        <end position="95"/>
    </location>
</feature>
<protein>
    <submittedName>
        <fullName evidence="2">Uncharacterized protein</fullName>
    </submittedName>
</protein>
<dbReference type="KEGG" id="dpx:DAPPUDRAFT_125670"/>
<dbReference type="Proteomes" id="UP000000305">
    <property type="component" value="Unassembled WGS sequence"/>
</dbReference>
<name>E9I7H6_DAPPU</name>
<feature type="non-terminal residue" evidence="2">
    <location>
        <position position="1"/>
    </location>
</feature>
<gene>
    <name evidence="2" type="ORF">DAPPUDRAFT_125670</name>
</gene>
<evidence type="ECO:0000313" key="3">
    <source>
        <dbReference type="Proteomes" id="UP000000305"/>
    </source>
</evidence>
<reference evidence="2 3" key="1">
    <citation type="journal article" date="2011" name="Science">
        <title>The ecoresponsive genome of Daphnia pulex.</title>
        <authorList>
            <person name="Colbourne J.K."/>
            <person name="Pfrender M.E."/>
            <person name="Gilbert D."/>
            <person name="Thomas W.K."/>
            <person name="Tucker A."/>
            <person name="Oakley T.H."/>
            <person name="Tokishita S."/>
            <person name="Aerts A."/>
            <person name="Arnold G.J."/>
            <person name="Basu M.K."/>
            <person name="Bauer D.J."/>
            <person name="Caceres C.E."/>
            <person name="Carmel L."/>
            <person name="Casola C."/>
            <person name="Choi J.H."/>
            <person name="Detter J.C."/>
            <person name="Dong Q."/>
            <person name="Dusheyko S."/>
            <person name="Eads B.D."/>
            <person name="Frohlich T."/>
            <person name="Geiler-Samerotte K.A."/>
            <person name="Gerlach D."/>
            <person name="Hatcher P."/>
            <person name="Jogdeo S."/>
            <person name="Krijgsveld J."/>
            <person name="Kriventseva E.V."/>
            <person name="Kultz D."/>
            <person name="Laforsch C."/>
            <person name="Lindquist E."/>
            <person name="Lopez J."/>
            <person name="Manak J.R."/>
            <person name="Muller J."/>
            <person name="Pangilinan J."/>
            <person name="Patwardhan R.P."/>
            <person name="Pitluck S."/>
            <person name="Pritham E.J."/>
            <person name="Rechtsteiner A."/>
            <person name="Rho M."/>
            <person name="Rogozin I.B."/>
            <person name="Sakarya O."/>
            <person name="Salamov A."/>
            <person name="Schaack S."/>
            <person name="Shapiro H."/>
            <person name="Shiga Y."/>
            <person name="Skalitzky C."/>
            <person name="Smith Z."/>
            <person name="Souvorov A."/>
            <person name="Sung W."/>
            <person name="Tang Z."/>
            <person name="Tsuchiya D."/>
            <person name="Tu H."/>
            <person name="Vos H."/>
            <person name="Wang M."/>
            <person name="Wolf Y.I."/>
            <person name="Yamagata H."/>
            <person name="Yamada T."/>
            <person name="Ye Y."/>
            <person name="Shaw J.R."/>
            <person name="Andrews J."/>
            <person name="Crease T.J."/>
            <person name="Tang H."/>
            <person name="Lucas S.M."/>
            <person name="Robertson H.M."/>
            <person name="Bork P."/>
            <person name="Koonin E.V."/>
            <person name="Zdobnov E.M."/>
            <person name="Grigoriev I.V."/>
            <person name="Lynch M."/>
            <person name="Boore J.L."/>
        </authorList>
    </citation>
    <scope>NUCLEOTIDE SEQUENCE [LARGE SCALE GENOMIC DNA]</scope>
</reference>
<evidence type="ECO:0000313" key="2">
    <source>
        <dbReference type="EMBL" id="EFX60054.1"/>
    </source>
</evidence>
<dbReference type="EMBL" id="GL737226">
    <property type="protein sequence ID" value="EFX60054.1"/>
    <property type="molecule type" value="Genomic_DNA"/>
</dbReference>